<dbReference type="AlphaFoldDB" id="A0A1V8TB38"/>
<proteinExistence type="predicted"/>
<reference evidence="3" key="1">
    <citation type="submission" date="2017-03" db="EMBL/GenBank/DDBJ databases">
        <title>Genomes of endolithic fungi from Antarctica.</title>
        <authorList>
            <person name="Coleine C."/>
            <person name="Masonjones S."/>
            <person name="Stajich J.E."/>
        </authorList>
    </citation>
    <scope>NUCLEOTIDE SEQUENCE [LARGE SCALE GENOMIC DNA]</scope>
    <source>
        <strain evidence="3">CCFEE 5527</strain>
    </source>
</reference>
<organism evidence="2 3">
    <name type="scientific">Cryoendolithus antarcticus</name>
    <dbReference type="NCBI Taxonomy" id="1507870"/>
    <lineage>
        <taxon>Eukaryota</taxon>
        <taxon>Fungi</taxon>
        <taxon>Dikarya</taxon>
        <taxon>Ascomycota</taxon>
        <taxon>Pezizomycotina</taxon>
        <taxon>Dothideomycetes</taxon>
        <taxon>Dothideomycetidae</taxon>
        <taxon>Cladosporiales</taxon>
        <taxon>Cladosporiaceae</taxon>
        <taxon>Cryoendolithus</taxon>
    </lineage>
</organism>
<dbReference type="InParanoid" id="A0A1V8TB38"/>
<dbReference type="InterPro" id="IPR056632">
    <property type="entry name" value="DUF7730"/>
</dbReference>
<evidence type="ECO:0000313" key="2">
    <source>
        <dbReference type="EMBL" id="OQO08494.1"/>
    </source>
</evidence>
<accession>A0A1V8TB38</accession>
<dbReference type="EMBL" id="NAJO01000012">
    <property type="protein sequence ID" value="OQO08494.1"/>
    <property type="molecule type" value="Genomic_DNA"/>
</dbReference>
<feature type="domain" description="DUF7730" evidence="1">
    <location>
        <begin position="2"/>
        <end position="87"/>
    </location>
</feature>
<dbReference type="Pfam" id="PF24864">
    <property type="entry name" value="DUF7730"/>
    <property type="match status" value="1"/>
</dbReference>
<comment type="caution">
    <text evidence="2">The sequence shown here is derived from an EMBL/GenBank/DDBJ whole genome shotgun (WGS) entry which is preliminary data.</text>
</comment>
<gene>
    <name evidence="2" type="ORF">B0A48_06364</name>
</gene>
<protein>
    <recommendedName>
        <fullName evidence="1">DUF7730 domain-containing protein</fullName>
    </recommendedName>
</protein>
<evidence type="ECO:0000313" key="3">
    <source>
        <dbReference type="Proteomes" id="UP000192596"/>
    </source>
</evidence>
<name>A0A1V8TB38_9PEZI</name>
<evidence type="ECO:0000259" key="1">
    <source>
        <dbReference type="Pfam" id="PF24864"/>
    </source>
</evidence>
<dbReference type="PANTHER" id="PTHR38790">
    <property type="entry name" value="2EXR DOMAIN-CONTAINING PROTEIN-RELATED"/>
    <property type="match status" value="1"/>
</dbReference>
<keyword evidence="3" id="KW-1185">Reference proteome</keyword>
<sequence length="134" mass="15903">MAQTRCHLFNLPPELRLRIYELLFQPQICYLKVARAVYTRRESIKPDGVRRAPLPEPMHLSRTCRLIYNEALPVFYKHAIFDIEIRKKDYSKVNSQIRSIYLRIPPDFDRGFKRVPGFQLLSTQLQNLGESLIR</sequence>
<dbReference type="Proteomes" id="UP000192596">
    <property type="component" value="Unassembled WGS sequence"/>
</dbReference>
<dbReference type="OrthoDB" id="515692at2759"/>